<proteinExistence type="predicted"/>
<comment type="caution">
    <text evidence="2">The sequence shown here is derived from an EMBL/GenBank/DDBJ whole genome shotgun (WGS) entry which is preliminary data.</text>
</comment>
<name>A0ABT9W691_9BACL</name>
<feature type="region of interest" description="Disordered" evidence="1">
    <location>
        <begin position="40"/>
        <end position="80"/>
    </location>
</feature>
<evidence type="ECO:0000256" key="1">
    <source>
        <dbReference type="SAM" id="MobiDB-lite"/>
    </source>
</evidence>
<reference evidence="2 3" key="1">
    <citation type="submission" date="2023-07" db="EMBL/GenBank/DDBJ databases">
        <title>Sorghum-associated microbial communities from plants grown in Nebraska, USA.</title>
        <authorList>
            <person name="Schachtman D."/>
        </authorList>
    </citation>
    <scope>NUCLEOTIDE SEQUENCE [LARGE SCALE GENOMIC DNA]</scope>
    <source>
        <strain evidence="2 3">DS1314</strain>
    </source>
</reference>
<sequence length="80" mass="8724">MAKYKSRYLELSFYVDGVERKFSGGVYEAKTANEVAVLNRLSDAEPDSEEPAQVDGEQAEDKPAKAPSKPRKANATSSAK</sequence>
<keyword evidence="3" id="KW-1185">Reference proteome</keyword>
<organism evidence="2 3">
    <name type="scientific">Paenibacillus tundrae</name>
    <dbReference type="NCBI Taxonomy" id="528187"/>
    <lineage>
        <taxon>Bacteria</taxon>
        <taxon>Bacillati</taxon>
        <taxon>Bacillota</taxon>
        <taxon>Bacilli</taxon>
        <taxon>Bacillales</taxon>
        <taxon>Paenibacillaceae</taxon>
        <taxon>Paenibacillus</taxon>
    </lineage>
</organism>
<dbReference type="RefSeq" id="WP_307212074.1">
    <property type="nucleotide sequence ID" value="NZ_JAUSTI010000001.1"/>
</dbReference>
<accession>A0ABT9W691</accession>
<protein>
    <submittedName>
        <fullName evidence="2">Uncharacterized protein</fullName>
    </submittedName>
</protein>
<evidence type="ECO:0000313" key="2">
    <source>
        <dbReference type="EMBL" id="MDQ0168771.1"/>
    </source>
</evidence>
<dbReference type="EMBL" id="JAUSTI010000001">
    <property type="protein sequence ID" value="MDQ0168771.1"/>
    <property type="molecule type" value="Genomic_DNA"/>
</dbReference>
<dbReference type="Proteomes" id="UP001233836">
    <property type="component" value="Unassembled WGS sequence"/>
</dbReference>
<evidence type="ECO:0000313" key="3">
    <source>
        <dbReference type="Proteomes" id="UP001233836"/>
    </source>
</evidence>
<gene>
    <name evidence="2" type="ORF">J2T19_000208</name>
</gene>